<sequence length="369" mass="43073">MPGSFEFVSNIEPNPEEKLNFFTKPFLFYPVLLFLFVFAFDKIFFLDKVRDYVKVELTYIYYDVKQELLKEMISKFGKNSPNKSDKKLVLLMGSSRMLYFKNQEILDFYPDWEVYNLSSAVTTPAYYLYFLERLFEAGVKPDYLVLEADPFQFNANSTTFKKSNLANSFDVRFILTHAWNLGKENVNYYLANFFFGVSKNKPYLENVYAHLTNKKFEQADLIKQLTVDSLHKDKGNALSPAGGFTEKDYGKLEASSIRTIGWIYPKYSPSEMQFSFYEDILEEVKSRGIPTLVVRPEVSLPLENLLKELNIPAPWWERIRPINSKFGIPLIDMAEANDYDCNTFADSGHMAVDCYRPFLRFLRIRFPGN</sequence>
<keyword evidence="1" id="KW-0812">Transmembrane</keyword>
<name>A0A4R9FYQ9_9LEPT</name>
<keyword evidence="1" id="KW-0472">Membrane</keyword>
<evidence type="ECO:0000313" key="2">
    <source>
        <dbReference type="EMBL" id="TGK04044.1"/>
    </source>
</evidence>
<reference evidence="2" key="1">
    <citation type="journal article" date="2019" name="PLoS Negl. Trop. Dis.">
        <title>Revisiting the worldwide diversity of Leptospira species in the environment.</title>
        <authorList>
            <person name="Vincent A.T."/>
            <person name="Schiettekatte O."/>
            <person name="Bourhy P."/>
            <person name="Veyrier F.J."/>
            <person name="Picardeau M."/>
        </authorList>
    </citation>
    <scope>NUCLEOTIDE SEQUENCE [LARGE SCALE GENOMIC DNA]</scope>
    <source>
        <strain evidence="2">SSS9</strain>
    </source>
</reference>
<organism evidence="2 3">
    <name type="scientific">Leptospira semungkisensis</name>
    <dbReference type="NCBI Taxonomy" id="2484985"/>
    <lineage>
        <taxon>Bacteria</taxon>
        <taxon>Pseudomonadati</taxon>
        <taxon>Spirochaetota</taxon>
        <taxon>Spirochaetia</taxon>
        <taxon>Leptospirales</taxon>
        <taxon>Leptospiraceae</taxon>
        <taxon>Leptospira</taxon>
    </lineage>
</organism>
<comment type="caution">
    <text evidence="2">The sequence shown here is derived from an EMBL/GenBank/DDBJ whole genome shotgun (WGS) entry which is preliminary data.</text>
</comment>
<dbReference type="OrthoDB" id="336739at2"/>
<dbReference type="EMBL" id="RQEP01000012">
    <property type="protein sequence ID" value="TGK04044.1"/>
    <property type="molecule type" value="Genomic_DNA"/>
</dbReference>
<dbReference type="Pfam" id="PF07611">
    <property type="entry name" value="DUF1574"/>
    <property type="match status" value="1"/>
</dbReference>
<feature type="transmembrane region" description="Helical" evidence="1">
    <location>
        <begin position="26"/>
        <end position="45"/>
    </location>
</feature>
<dbReference type="AlphaFoldDB" id="A0A4R9FYQ9"/>
<dbReference type="InterPro" id="IPR011468">
    <property type="entry name" value="DUF1574"/>
</dbReference>
<proteinExistence type="predicted"/>
<gene>
    <name evidence="2" type="ORF">EHO59_10105</name>
</gene>
<keyword evidence="3" id="KW-1185">Reference proteome</keyword>
<accession>A0A4R9FYQ9</accession>
<protein>
    <submittedName>
        <fullName evidence="2">DUF1574 domain-containing protein</fullName>
    </submittedName>
</protein>
<keyword evidence="1" id="KW-1133">Transmembrane helix</keyword>
<dbReference type="Proteomes" id="UP000297453">
    <property type="component" value="Unassembled WGS sequence"/>
</dbReference>
<evidence type="ECO:0000256" key="1">
    <source>
        <dbReference type="SAM" id="Phobius"/>
    </source>
</evidence>
<evidence type="ECO:0000313" key="3">
    <source>
        <dbReference type="Proteomes" id="UP000297453"/>
    </source>
</evidence>